<dbReference type="Proteomes" id="UP000177088">
    <property type="component" value="Unassembled WGS sequence"/>
</dbReference>
<dbReference type="AlphaFoldDB" id="A0A1F7U9S8"/>
<feature type="transmembrane region" description="Helical" evidence="1">
    <location>
        <begin position="399"/>
        <end position="422"/>
    </location>
</feature>
<keyword evidence="1" id="KW-0472">Membrane</keyword>
<feature type="transmembrane region" description="Helical" evidence="1">
    <location>
        <begin position="32"/>
        <end position="52"/>
    </location>
</feature>
<comment type="caution">
    <text evidence="2">The sequence shown here is derived from an EMBL/GenBank/DDBJ whole genome shotgun (WGS) entry which is preliminary data.</text>
</comment>
<feature type="transmembrane region" description="Helical" evidence="1">
    <location>
        <begin position="297"/>
        <end position="317"/>
    </location>
</feature>
<feature type="transmembrane region" description="Helical" evidence="1">
    <location>
        <begin position="564"/>
        <end position="582"/>
    </location>
</feature>
<name>A0A1F7U9S8_9BACT</name>
<proteinExistence type="predicted"/>
<feature type="transmembrane region" description="Helical" evidence="1">
    <location>
        <begin position="7"/>
        <end position="26"/>
    </location>
</feature>
<evidence type="ECO:0000256" key="1">
    <source>
        <dbReference type="SAM" id="Phobius"/>
    </source>
</evidence>
<feature type="transmembrane region" description="Helical" evidence="1">
    <location>
        <begin position="204"/>
        <end position="225"/>
    </location>
</feature>
<feature type="transmembrane region" description="Helical" evidence="1">
    <location>
        <begin position="273"/>
        <end position="291"/>
    </location>
</feature>
<feature type="transmembrane region" description="Helical" evidence="1">
    <location>
        <begin position="237"/>
        <end position="261"/>
    </location>
</feature>
<gene>
    <name evidence="2" type="ORF">A3C96_00105</name>
</gene>
<feature type="transmembrane region" description="Helical" evidence="1">
    <location>
        <begin position="495"/>
        <end position="523"/>
    </location>
</feature>
<protein>
    <recommendedName>
        <fullName evidence="4">Glycosyltransferase RgtA/B/C/D-like domain-containing protein</fullName>
    </recommendedName>
</protein>
<evidence type="ECO:0000313" key="2">
    <source>
        <dbReference type="EMBL" id="OGL75009.1"/>
    </source>
</evidence>
<keyword evidence="1" id="KW-0812">Transmembrane</keyword>
<dbReference type="EMBL" id="MGEA01000004">
    <property type="protein sequence ID" value="OGL75009.1"/>
    <property type="molecule type" value="Genomic_DNA"/>
</dbReference>
<sequence length="728" mass="79699">MKSSPIFNQYTVFPLILAMCALVALFLPGGPWWRFLLLLAYFGGLAIMLGRALLPGEKFMWRSYLGLLVILSGLTVAGAGAYYLHSLNLTAIATLLLLPPLAVMMLENRWGRRGLASWLKSTPITDRDRQTGPYRHLAWPFAAIFIALSGYALALLLGAATAEAVRSPWDSVPRVFFVVIFLTAVLALGTIGSGLMGHLSWLPAVALAAPIVLVAAVVYTVGLGFDPFIHQSTERTIAAVGVMLPKTLYYVGQYALVTILAKFQGLPPDRLDQFLAPLLFLLALPLAYWSLRRSFGWSRRLAGLAVLPFLAWPLAPFVMTTPQAVADIFAVMVFFAALPALTSPDSADPAEAPLPTWFLVLLTAAAAVVHPLAGIPLAFFTAAVLLAATTPGRGILHRLSRRAAFVLLAVIGSLAVPAVFLLNSRLSTADVALKLDVLRSPTAIIENLKGPEIVARRFQPAFDAAYAWREIRLPVIFTLGAAGLWLMCRRSRAAAAYATATAIFLANFILLKTVLNFSFLIAYERSYYADRLLDLGLFALAPPALYACGRLFELADRRPMPLRIALAVLLAGLITASTYLAYPRRDLYDSSRGWSTSAADIAAVRLIARDAGEEKFVVLANQSVSAAAIREFGFRRYFPSADPLNAEPLFYYPLPTGGRLYAEFEKMNSGLGQREQAEKVMALTGAESVYFVVTNYWWQANKIILSAKRQADRFWSVNNKDFVFRYGK</sequence>
<feature type="transmembrane region" description="Helical" evidence="1">
    <location>
        <begin position="471"/>
        <end position="488"/>
    </location>
</feature>
<feature type="transmembrane region" description="Helical" evidence="1">
    <location>
        <begin position="137"/>
        <end position="160"/>
    </location>
</feature>
<feature type="transmembrane region" description="Helical" evidence="1">
    <location>
        <begin position="172"/>
        <end position="192"/>
    </location>
</feature>
<reference evidence="2 3" key="1">
    <citation type="journal article" date="2016" name="Nat. Commun.">
        <title>Thousands of microbial genomes shed light on interconnected biogeochemical processes in an aquifer system.</title>
        <authorList>
            <person name="Anantharaman K."/>
            <person name="Brown C.T."/>
            <person name="Hug L.A."/>
            <person name="Sharon I."/>
            <person name="Castelle C.J."/>
            <person name="Probst A.J."/>
            <person name="Thomas B.C."/>
            <person name="Singh A."/>
            <person name="Wilkins M.J."/>
            <person name="Karaoz U."/>
            <person name="Brodie E.L."/>
            <person name="Williams K.H."/>
            <person name="Hubbard S.S."/>
            <person name="Banfield J.F."/>
        </authorList>
    </citation>
    <scope>NUCLEOTIDE SEQUENCE [LARGE SCALE GENOMIC DNA]</scope>
</reference>
<organism evidence="2 3">
    <name type="scientific">Candidatus Uhrbacteria bacterium RIFCSPHIGHO2_02_FULL_60_10</name>
    <dbReference type="NCBI Taxonomy" id="1802392"/>
    <lineage>
        <taxon>Bacteria</taxon>
        <taxon>Candidatus Uhriibacteriota</taxon>
    </lineage>
</organism>
<feature type="transmembrane region" description="Helical" evidence="1">
    <location>
        <begin position="354"/>
        <end position="387"/>
    </location>
</feature>
<accession>A0A1F7U9S8</accession>
<keyword evidence="1" id="KW-1133">Transmembrane helix</keyword>
<feature type="transmembrane region" description="Helical" evidence="1">
    <location>
        <begin position="64"/>
        <end position="83"/>
    </location>
</feature>
<evidence type="ECO:0008006" key="4">
    <source>
        <dbReference type="Google" id="ProtNLM"/>
    </source>
</evidence>
<feature type="transmembrane region" description="Helical" evidence="1">
    <location>
        <begin position="535"/>
        <end position="552"/>
    </location>
</feature>
<evidence type="ECO:0000313" key="3">
    <source>
        <dbReference type="Proteomes" id="UP000177088"/>
    </source>
</evidence>